<evidence type="ECO:0000313" key="4">
    <source>
        <dbReference type="Proteomes" id="UP000006222"/>
    </source>
</evidence>
<name>F2APQ3_RHOBT</name>
<proteinExistence type="predicted"/>
<feature type="compositionally biased region" description="Basic residues" evidence="1">
    <location>
        <begin position="240"/>
        <end position="249"/>
    </location>
</feature>
<reference evidence="3 4" key="1">
    <citation type="journal article" date="2013" name="Mar. Genomics">
        <title>Expression of sulfatases in Rhodopirellula baltica and the diversity of sulfatases in the genus Rhodopirellula.</title>
        <authorList>
            <person name="Wegner C.E."/>
            <person name="Richter-Heitmann T."/>
            <person name="Klindworth A."/>
            <person name="Klockow C."/>
            <person name="Richter M."/>
            <person name="Achstetter T."/>
            <person name="Glockner F.O."/>
            <person name="Harder J."/>
        </authorList>
    </citation>
    <scope>NUCLEOTIDE SEQUENCE [LARGE SCALE GENOMIC DNA]</scope>
    <source>
        <strain evidence="3 4">WH47</strain>
    </source>
</reference>
<dbReference type="Proteomes" id="UP000006222">
    <property type="component" value="Unassembled WGS sequence"/>
</dbReference>
<feature type="domain" description="DUF374" evidence="2">
    <location>
        <begin position="81"/>
        <end position="147"/>
    </location>
</feature>
<comment type="caution">
    <text evidence="3">The sequence shown here is derived from an EMBL/GenBank/DDBJ whole genome shotgun (WGS) entry which is preliminary data.</text>
</comment>
<dbReference type="PATRIC" id="fig|991778.3.peg.1770"/>
<organism evidence="3 4">
    <name type="scientific">Rhodopirellula baltica WH47</name>
    <dbReference type="NCBI Taxonomy" id="991778"/>
    <lineage>
        <taxon>Bacteria</taxon>
        <taxon>Pseudomonadati</taxon>
        <taxon>Planctomycetota</taxon>
        <taxon>Planctomycetia</taxon>
        <taxon>Pirellulales</taxon>
        <taxon>Pirellulaceae</taxon>
        <taxon>Rhodopirellula</taxon>
    </lineage>
</organism>
<evidence type="ECO:0000313" key="3">
    <source>
        <dbReference type="EMBL" id="EGF28320.1"/>
    </source>
</evidence>
<protein>
    <submittedName>
        <fullName evidence="3">Protein containing DUF374</fullName>
    </submittedName>
</protein>
<dbReference type="InterPro" id="IPR007172">
    <property type="entry name" value="DUF374"/>
</dbReference>
<feature type="region of interest" description="Disordered" evidence="1">
    <location>
        <begin position="234"/>
        <end position="278"/>
    </location>
</feature>
<evidence type="ECO:0000259" key="2">
    <source>
        <dbReference type="Pfam" id="PF04028"/>
    </source>
</evidence>
<dbReference type="Pfam" id="PF04028">
    <property type="entry name" value="DUF374"/>
    <property type="match status" value="1"/>
</dbReference>
<evidence type="ECO:0000256" key="1">
    <source>
        <dbReference type="SAM" id="MobiDB-lite"/>
    </source>
</evidence>
<dbReference type="EMBL" id="AFAR01000094">
    <property type="protein sequence ID" value="EGF28320.1"/>
    <property type="molecule type" value="Genomic_DNA"/>
</dbReference>
<dbReference type="CDD" id="cd07983">
    <property type="entry name" value="LPLAT_DUF374-like"/>
    <property type="match status" value="1"/>
</dbReference>
<dbReference type="AlphaFoldDB" id="F2APQ3"/>
<sequence>MAFPLVVSRLVVFPSTSMKVPTLVNPVIGAGIAVTFKLFRLTFRIRVRNDQRERLVQRTGKQYALAILHAHQLAALSLSAPRVGAMVSRSRDGDLLMPLLRGNGCVPIRGSSGVGEKGGATALTKMIRHVKDGNPSVIAVDGPRGPRGVAQKGIAMVAMKADVPIIPVVLIPRRRWIMSKAWDRMQILLPFTLVDALFGDPIYPTPGESIDDLRAKVAESLRIMEHRMDPKEAAICDRQCRKKSGKRRDKRESSSADAKLQPAENVQPDKIGKSAGGHDSLVSGVEPIGVANAADSVLLDREAA</sequence>
<gene>
    <name evidence="3" type="ORF">RBWH47_04295</name>
</gene>
<accession>F2APQ3</accession>